<dbReference type="Proteomes" id="UP000026961">
    <property type="component" value="Chromosome 4"/>
</dbReference>
<keyword evidence="3" id="KW-1185">Reference proteome</keyword>
<evidence type="ECO:0000256" key="1">
    <source>
        <dbReference type="SAM" id="SignalP"/>
    </source>
</evidence>
<evidence type="ECO:0000313" key="2">
    <source>
        <dbReference type="EnsemblPlants" id="OGLUM04G02280.1"/>
    </source>
</evidence>
<dbReference type="AlphaFoldDB" id="A0A0D9ZH13"/>
<reference evidence="2" key="1">
    <citation type="submission" date="2015-04" db="UniProtKB">
        <authorList>
            <consortium name="EnsemblPlants"/>
        </authorList>
    </citation>
    <scope>IDENTIFICATION</scope>
</reference>
<name>A0A0D9ZH13_9ORYZ</name>
<keyword evidence="1" id="KW-0732">Signal</keyword>
<dbReference type="HOGENOM" id="CLU_2853642_0_0_1"/>
<feature type="chain" id="PRO_5002352380" evidence="1">
    <location>
        <begin position="18"/>
        <end position="65"/>
    </location>
</feature>
<proteinExistence type="predicted"/>
<organism evidence="2">
    <name type="scientific">Oryza glumipatula</name>
    <dbReference type="NCBI Taxonomy" id="40148"/>
    <lineage>
        <taxon>Eukaryota</taxon>
        <taxon>Viridiplantae</taxon>
        <taxon>Streptophyta</taxon>
        <taxon>Embryophyta</taxon>
        <taxon>Tracheophyta</taxon>
        <taxon>Spermatophyta</taxon>
        <taxon>Magnoliopsida</taxon>
        <taxon>Liliopsida</taxon>
        <taxon>Poales</taxon>
        <taxon>Poaceae</taxon>
        <taxon>BOP clade</taxon>
        <taxon>Oryzoideae</taxon>
        <taxon>Oryzeae</taxon>
        <taxon>Oryzinae</taxon>
        <taxon>Oryza</taxon>
    </lineage>
</organism>
<sequence length="65" mass="7344">MGHARLHFLLFLVSASADCLLRPPLRLRRMPPPPRLPQGKEEVLLAAMCELSVLLLRVLEQTLES</sequence>
<evidence type="ECO:0000313" key="3">
    <source>
        <dbReference type="Proteomes" id="UP000026961"/>
    </source>
</evidence>
<dbReference type="EnsemblPlants" id="OGLUM04G02280.1">
    <property type="protein sequence ID" value="OGLUM04G02280.1"/>
    <property type="gene ID" value="OGLUM04G02280"/>
</dbReference>
<dbReference type="Gramene" id="OGLUM04G02280.1">
    <property type="protein sequence ID" value="OGLUM04G02280.1"/>
    <property type="gene ID" value="OGLUM04G02280"/>
</dbReference>
<protein>
    <submittedName>
        <fullName evidence="2">Uncharacterized protein</fullName>
    </submittedName>
</protein>
<reference evidence="2" key="2">
    <citation type="submission" date="2018-05" db="EMBL/GenBank/DDBJ databases">
        <title>OgluRS3 (Oryza glumaepatula Reference Sequence Version 3).</title>
        <authorList>
            <person name="Zhang J."/>
            <person name="Kudrna D."/>
            <person name="Lee S."/>
            <person name="Talag J."/>
            <person name="Welchert J."/>
            <person name="Wing R.A."/>
        </authorList>
    </citation>
    <scope>NUCLEOTIDE SEQUENCE [LARGE SCALE GENOMIC DNA]</scope>
</reference>
<accession>A0A0D9ZH13</accession>
<feature type="signal peptide" evidence="1">
    <location>
        <begin position="1"/>
        <end position="17"/>
    </location>
</feature>